<sequence length="508" mass="54236">MHWSGIFAFAVCASTVAAHAAAHEPHQPVPRLAGNRKLLSELGVRRGSPALPRKPRQPEPIEEYATEGHEKRGEAIAVQVRGDEYCRSPDCQITYGPACDGNQRPNGVDTSTVPRPKVGNVPYGGVGIYDCKTVGDIAITFDDGPWDYTSDLLDMFAAYKAKATFFITGTNLHKGKLNDRSLPAWQQKAIRLQAIPGRGGQCTDYSGLHFVSGLPVIGSGNEAVTDIEITDENFSQMTTTQARNQMIWNEIALNDILGYIPTYMRPPYSICPQSCQNLMAELGYHIVYFDLDTEGYLHTEPSQIQRSKDIWDAAVEGTDACENGYLQIEHDIHYQVVYNLTGHLLESLFRNGYRSVTVGECLGDPPENWYRAGPGRPPVPPYTHAPPTPTCGAGGGDPEPPMQTSVEGNCGKGITCLGSQFGDCCSQHGWCGSTAAYCGEGCQPGFGKCDGGSGGGAPVSEDGTCGGAGGATCVGSGFGNCCSQYGWCGSSADHCGTGCQPKFGSGCR</sequence>
<feature type="domain" description="Chitin-binding type-1" evidence="11">
    <location>
        <begin position="462"/>
        <end position="508"/>
    </location>
</feature>
<feature type="disulfide bond" evidence="8">
    <location>
        <begin position="424"/>
        <end position="438"/>
    </location>
</feature>
<feature type="disulfide bond" evidence="8">
    <location>
        <begin position="410"/>
        <end position="425"/>
    </location>
</feature>
<dbReference type="InterPro" id="IPR011330">
    <property type="entry name" value="Glyco_hydro/deAcase_b/a-brl"/>
</dbReference>
<evidence type="ECO:0000256" key="3">
    <source>
        <dbReference type="ARBA" id="ARBA00022723"/>
    </source>
</evidence>
<evidence type="ECO:0000256" key="7">
    <source>
        <dbReference type="ARBA" id="ARBA00023285"/>
    </source>
</evidence>
<dbReference type="Pfam" id="PF01522">
    <property type="entry name" value="Polysacc_deac_1"/>
    <property type="match status" value="1"/>
</dbReference>
<keyword evidence="4 10" id="KW-0732">Signal</keyword>
<dbReference type="SMART" id="SM00270">
    <property type="entry name" value="ChtBD1"/>
    <property type="match status" value="2"/>
</dbReference>
<protein>
    <recommendedName>
        <fullName evidence="15">NodB homology domain-containing protein</fullName>
    </recommendedName>
</protein>
<dbReference type="CDD" id="cd11618">
    <property type="entry name" value="ChtBD1_1"/>
    <property type="match status" value="2"/>
</dbReference>
<evidence type="ECO:0000256" key="5">
    <source>
        <dbReference type="ARBA" id="ARBA00022801"/>
    </source>
</evidence>
<feature type="compositionally biased region" description="Pro residues" evidence="9">
    <location>
        <begin position="379"/>
        <end position="389"/>
    </location>
</feature>
<feature type="chain" id="PRO_5045187949" description="NodB homology domain-containing protein" evidence="10">
    <location>
        <begin position="19"/>
        <end position="508"/>
    </location>
</feature>
<gene>
    <name evidence="13" type="ORF">DL762_003871</name>
</gene>
<dbReference type="PANTHER" id="PTHR46471:SF2">
    <property type="entry name" value="CHITIN DEACETYLASE-RELATED"/>
    <property type="match status" value="1"/>
</dbReference>
<evidence type="ECO:0000313" key="13">
    <source>
        <dbReference type="EMBL" id="RYO88121.1"/>
    </source>
</evidence>
<evidence type="ECO:0000256" key="6">
    <source>
        <dbReference type="ARBA" id="ARBA00023277"/>
    </source>
</evidence>
<dbReference type="SUPFAM" id="SSF88713">
    <property type="entry name" value="Glycoside hydrolase/deacetylase"/>
    <property type="match status" value="1"/>
</dbReference>
<evidence type="ECO:0000256" key="9">
    <source>
        <dbReference type="SAM" id="MobiDB-lite"/>
    </source>
</evidence>
<dbReference type="PROSITE" id="PS51677">
    <property type="entry name" value="NODB"/>
    <property type="match status" value="1"/>
</dbReference>
<keyword evidence="8" id="KW-1015">Disulfide bond</keyword>
<feature type="disulfide bond" evidence="8">
    <location>
        <begin position="481"/>
        <end position="495"/>
    </location>
</feature>
<evidence type="ECO:0000256" key="10">
    <source>
        <dbReference type="SAM" id="SignalP"/>
    </source>
</evidence>
<dbReference type="SUPFAM" id="SSF57016">
    <property type="entry name" value="Plant lectins/antimicrobial peptides"/>
    <property type="match status" value="2"/>
</dbReference>
<keyword evidence="14" id="KW-1185">Reference proteome</keyword>
<keyword evidence="7" id="KW-0170">Cobalt</keyword>
<feature type="signal peptide" evidence="10">
    <location>
        <begin position="1"/>
        <end position="18"/>
    </location>
</feature>
<reference evidence="13 14" key="1">
    <citation type="submission" date="2018-06" db="EMBL/GenBank/DDBJ databases">
        <title>Complete Genomes of Monosporascus.</title>
        <authorList>
            <person name="Robinson A.J."/>
            <person name="Natvig D.O."/>
        </authorList>
    </citation>
    <scope>NUCLEOTIDE SEQUENCE [LARGE SCALE GENOMIC DNA]</scope>
    <source>
        <strain evidence="13 14">CBS 609.92</strain>
    </source>
</reference>
<dbReference type="EMBL" id="QJNS01000091">
    <property type="protein sequence ID" value="RYO88121.1"/>
    <property type="molecule type" value="Genomic_DNA"/>
</dbReference>
<dbReference type="PANTHER" id="PTHR46471">
    <property type="entry name" value="CHITIN DEACETYLASE"/>
    <property type="match status" value="1"/>
</dbReference>
<evidence type="ECO:0000313" key="14">
    <source>
        <dbReference type="Proteomes" id="UP000294003"/>
    </source>
</evidence>
<name>A0ABY0H998_9PEZI</name>
<accession>A0ABY0H998</accession>
<dbReference type="Gene3D" id="3.20.20.370">
    <property type="entry name" value="Glycoside hydrolase/deacetylase"/>
    <property type="match status" value="1"/>
</dbReference>
<dbReference type="Gene3D" id="3.30.60.10">
    <property type="entry name" value="Endochitinase-like"/>
    <property type="match status" value="2"/>
</dbReference>
<evidence type="ECO:0000256" key="2">
    <source>
        <dbReference type="ARBA" id="ARBA00022669"/>
    </source>
</evidence>
<evidence type="ECO:0000256" key="1">
    <source>
        <dbReference type="ARBA" id="ARBA00001941"/>
    </source>
</evidence>
<evidence type="ECO:0000256" key="4">
    <source>
        <dbReference type="ARBA" id="ARBA00022729"/>
    </source>
</evidence>
<keyword evidence="3" id="KW-0479">Metal-binding</keyword>
<feature type="region of interest" description="Disordered" evidence="9">
    <location>
        <begin position="379"/>
        <end position="404"/>
    </location>
</feature>
<dbReference type="PROSITE" id="PS50941">
    <property type="entry name" value="CHIT_BIND_I_2"/>
    <property type="match status" value="2"/>
</dbReference>
<dbReference type="InterPro" id="IPR001002">
    <property type="entry name" value="Chitin-bd_1"/>
</dbReference>
<comment type="caution">
    <text evidence="13">The sequence shown here is derived from an EMBL/GenBank/DDBJ whole genome shotgun (WGS) entry which is preliminary data.</text>
</comment>
<keyword evidence="6" id="KW-0119">Carbohydrate metabolism</keyword>
<comment type="caution">
    <text evidence="8">Lacks conserved residue(s) required for the propagation of feature annotation.</text>
</comment>
<evidence type="ECO:0000259" key="11">
    <source>
        <dbReference type="PROSITE" id="PS50941"/>
    </source>
</evidence>
<feature type="domain" description="Chitin-binding type-1" evidence="11">
    <location>
        <begin position="407"/>
        <end position="451"/>
    </location>
</feature>
<dbReference type="InterPro" id="IPR002509">
    <property type="entry name" value="NODB_dom"/>
</dbReference>
<dbReference type="Proteomes" id="UP000294003">
    <property type="component" value="Unassembled WGS sequence"/>
</dbReference>
<keyword evidence="5" id="KW-0378">Hydrolase</keyword>
<organism evidence="13 14">
    <name type="scientific">Monosporascus cannonballus</name>
    <dbReference type="NCBI Taxonomy" id="155416"/>
    <lineage>
        <taxon>Eukaryota</taxon>
        <taxon>Fungi</taxon>
        <taxon>Dikarya</taxon>
        <taxon>Ascomycota</taxon>
        <taxon>Pezizomycotina</taxon>
        <taxon>Sordariomycetes</taxon>
        <taxon>Xylariomycetidae</taxon>
        <taxon>Xylariales</taxon>
        <taxon>Xylariales incertae sedis</taxon>
        <taxon>Monosporascus</taxon>
    </lineage>
</organism>
<dbReference type="InterPro" id="IPR036861">
    <property type="entry name" value="Endochitinase-like_sf"/>
</dbReference>
<evidence type="ECO:0000259" key="12">
    <source>
        <dbReference type="PROSITE" id="PS51677"/>
    </source>
</evidence>
<evidence type="ECO:0000256" key="8">
    <source>
        <dbReference type="PROSITE-ProRule" id="PRU00261"/>
    </source>
</evidence>
<keyword evidence="2 8" id="KW-0147">Chitin-binding</keyword>
<feature type="region of interest" description="Disordered" evidence="9">
    <location>
        <begin position="44"/>
        <end position="69"/>
    </location>
</feature>
<evidence type="ECO:0008006" key="15">
    <source>
        <dbReference type="Google" id="ProtNLM"/>
    </source>
</evidence>
<comment type="cofactor">
    <cofactor evidence="1">
        <name>Co(2+)</name>
        <dbReference type="ChEBI" id="CHEBI:48828"/>
    </cofactor>
</comment>
<proteinExistence type="predicted"/>
<feature type="domain" description="NodB homology" evidence="12">
    <location>
        <begin position="135"/>
        <end position="356"/>
    </location>
</feature>